<sequence length="95" mass="10722">MLTHVHATWLSTVTSSLVCLLSAALRLSHPFCFFFSFNHFINPEASSCAFCPFLFFFFPPCDPMFWSSISILVIVVVVATSLDPFDHHIRACPVH</sequence>
<evidence type="ECO:0000313" key="2">
    <source>
        <dbReference type="EMBL" id="CAI6321848.1"/>
    </source>
</evidence>
<dbReference type="Proteomes" id="UP001152607">
    <property type="component" value="Unassembled WGS sequence"/>
</dbReference>
<evidence type="ECO:0000313" key="3">
    <source>
        <dbReference type="Proteomes" id="UP001152607"/>
    </source>
</evidence>
<organism evidence="2 3">
    <name type="scientific">Periconia digitata</name>
    <dbReference type="NCBI Taxonomy" id="1303443"/>
    <lineage>
        <taxon>Eukaryota</taxon>
        <taxon>Fungi</taxon>
        <taxon>Dikarya</taxon>
        <taxon>Ascomycota</taxon>
        <taxon>Pezizomycotina</taxon>
        <taxon>Dothideomycetes</taxon>
        <taxon>Pleosporomycetidae</taxon>
        <taxon>Pleosporales</taxon>
        <taxon>Massarineae</taxon>
        <taxon>Periconiaceae</taxon>
        <taxon>Periconia</taxon>
    </lineage>
</organism>
<keyword evidence="1" id="KW-1133">Transmembrane helix</keyword>
<reference evidence="2" key="1">
    <citation type="submission" date="2023-01" db="EMBL/GenBank/DDBJ databases">
        <authorList>
            <person name="Van Ghelder C."/>
            <person name="Rancurel C."/>
        </authorList>
    </citation>
    <scope>NUCLEOTIDE SEQUENCE</scope>
    <source>
        <strain evidence="2">CNCM I-4278</strain>
    </source>
</reference>
<keyword evidence="1" id="KW-0812">Transmembrane</keyword>
<dbReference type="EMBL" id="CAOQHR010000002">
    <property type="protein sequence ID" value="CAI6321848.1"/>
    <property type="molecule type" value="Genomic_DNA"/>
</dbReference>
<evidence type="ECO:0000256" key="1">
    <source>
        <dbReference type="SAM" id="Phobius"/>
    </source>
</evidence>
<comment type="caution">
    <text evidence="2">The sequence shown here is derived from an EMBL/GenBank/DDBJ whole genome shotgun (WGS) entry which is preliminary data.</text>
</comment>
<dbReference type="AlphaFoldDB" id="A0A9W4U711"/>
<gene>
    <name evidence="2" type="ORF">PDIGIT_LOCUS3629</name>
</gene>
<keyword evidence="3" id="KW-1185">Reference proteome</keyword>
<feature type="transmembrane region" description="Helical" evidence="1">
    <location>
        <begin position="64"/>
        <end position="82"/>
    </location>
</feature>
<name>A0A9W4U711_9PLEO</name>
<accession>A0A9W4U711</accession>
<feature type="transmembrane region" description="Helical" evidence="1">
    <location>
        <begin position="6"/>
        <end position="28"/>
    </location>
</feature>
<keyword evidence="1" id="KW-0472">Membrane</keyword>
<proteinExistence type="predicted"/>
<protein>
    <submittedName>
        <fullName evidence="2">Uncharacterized protein</fullName>
    </submittedName>
</protein>